<keyword evidence="2" id="KW-1015">Disulfide bond</keyword>
<dbReference type="Pfam" id="PF02709">
    <property type="entry name" value="Glyco_transf_7C"/>
    <property type="match status" value="1"/>
</dbReference>
<evidence type="ECO:0000313" key="6">
    <source>
        <dbReference type="WBParaSite" id="OFLC_0000871901-mRNA-1"/>
    </source>
</evidence>
<dbReference type="PANTHER" id="PTHR11675:SF116">
    <property type="entry name" value="N-ACETYLGALACTOSAMINYLTRANSFERASE 8-RELATED"/>
    <property type="match status" value="1"/>
</dbReference>
<dbReference type="AlphaFoldDB" id="A0A183HMK8"/>
<reference evidence="6" key="1">
    <citation type="submission" date="2016-06" db="UniProtKB">
        <authorList>
            <consortium name="WormBaseParasite"/>
        </authorList>
    </citation>
    <scope>IDENTIFICATION</scope>
</reference>
<evidence type="ECO:0000256" key="2">
    <source>
        <dbReference type="ARBA" id="ARBA00023157"/>
    </source>
</evidence>
<dbReference type="GO" id="GO:0008593">
    <property type="term" value="P:regulation of Notch signaling pathway"/>
    <property type="evidence" value="ECO:0007669"/>
    <property type="project" value="TreeGrafter"/>
</dbReference>
<keyword evidence="5" id="KW-1185">Reference proteome</keyword>
<evidence type="ECO:0000256" key="1">
    <source>
        <dbReference type="ARBA" id="ARBA00022679"/>
    </source>
</evidence>
<dbReference type="Gene3D" id="3.90.550.10">
    <property type="entry name" value="Spore Coat Polysaccharide Biosynthesis Protein SpsA, Chain A"/>
    <property type="match status" value="1"/>
</dbReference>
<gene>
    <name evidence="4" type="ORF">OFLC_LOCUS8715</name>
</gene>
<dbReference type="PANTHER" id="PTHR11675">
    <property type="entry name" value="N-ACETYLGALACTOSAMINYLTRANSFERASE"/>
    <property type="match status" value="1"/>
</dbReference>
<dbReference type="SUPFAM" id="SSF53448">
    <property type="entry name" value="Nucleotide-diphospho-sugar transferases"/>
    <property type="match status" value="1"/>
</dbReference>
<dbReference type="WBParaSite" id="OFLC_0000871901-mRNA-1">
    <property type="protein sequence ID" value="OFLC_0000871901-mRNA-1"/>
    <property type="gene ID" value="OFLC_0000871901"/>
</dbReference>
<evidence type="ECO:0000313" key="5">
    <source>
        <dbReference type="Proteomes" id="UP000267606"/>
    </source>
</evidence>
<dbReference type="GO" id="GO:0004653">
    <property type="term" value="F:polypeptide N-acetylgalactosaminyltransferase activity"/>
    <property type="evidence" value="ECO:0007669"/>
    <property type="project" value="TreeGrafter"/>
</dbReference>
<evidence type="ECO:0000259" key="3">
    <source>
        <dbReference type="Pfam" id="PF02709"/>
    </source>
</evidence>
<dbReference type="InterPro" id="IPR029044">
    <property type="entry name" value="Nucleotide-diphossugar_trans"/>
</dbReference>
<protein>
    <submittedName>
        <fullName evidence="6">Glyco_transf_7C domain-containing protein</fullName>
    </submittedName>
</protein>
<name>A0A183HMK8_9BILA</name>
<keyword evidence="1" id="KW-0808">Transferase</keyword>
<sequence length="95" mass="10880">MSGGLLAIDRKYFRKMGEYDTGMEIWGAENIEMSVRIWLCGGSILVAPCSHVGHVFRARRPYKSKPGVDSKLYNSVRTVKVWFDDYDDNDNMSQL</sequence>
<proteinExistence type="predicted"/>
<feature type="domain" description="Galactosyltransferase C-terminal" evidence="3">
    <location>
        <begin position="3"/>
        <end position="55"/>
    </location>
</feature>
<dbReference type="Proteomes" id="UP000267606">
    <property type="component" value="Unassembled WGS sequence"/>
</dbReference>
<organism evidence="6">
    <name type="scientific">Onchocerca flexuosa</name>
    <dbReference type="NCBI Taxonomy" id="387005"/>
    <lineage>
        <taxon>Eukaryota</taxon>
        <taxon>Metazoa</taxon>
        <taxon>Ecdysozoa</taxon>
        <taxon>Nematoda</taxon>
        <taxon>Chromadorea</taxon>
        <taxon>Rhabditida</taxon>
        <taxon>Spirurina</taxon>
        <taxon>Spiruromorpha</taxon>
        <taxon>Filarioidea</taxon>
        <taxon>Onchocercidae</taxon>
        <taxon>Onchocerca</taxon>
    </lineage>
</organism>
<dbReference type="EMBL" id="UZAJ01010080">
    <property type="protein sequence ID" value="VDO57025.1"/>
    <property type="molecule type" value="Genomic_DNA"/>
</dbReference>
<dbReference type="STRING" id="387005.A0A183HMK8"/>
<dbReference type="InterPro" id="IPR027791">
    <property type="entry name" value="Galactosyl_T_C"/>
</dbReference>
<evidence type="ECO:0000313" key="4">
    <source>
        <dbReference type="EMBL" id="VDO57025.1"/>
    </source>
</evidence>
<dbReference type="GO" id="GO:0005112">
    <property type="term" value="F:Notch binding"/>
    <property type="evidence" value="ECO:0007669"/>
    <property type="project" value="TreeGrafter"/>
</dbReference>
<accession>A0A183HMK8</accession>
<dbReference type="GO" id="GO:0005794">
    <property type="term" value="C:Golgi apparatus"/>
    <property type="evidence" value="ECO:0007669"/>
    <property type="project" value="TreeGrafter"/>
</dbReference>
<reference evidence="4 5" key="2">
    <citation type="submission" date="2018-11" db="EMBL/GenBank/DDBJ databases">
        <authorList>
            <consortium name="Pathogen Informatics"/>
        </authorList>
    </citation>
    <scope>NUCLEOTIDE SEQUENCE [LARGE SCALE GENOMIC DNA]</scope>
</reference>
<dbReference type="GO" id="GO:0006493">
    <property type="term" value="P:protein O-linked glycosylation"/>
    <property type="evidence" value="ECO:0007669"/>
    <property type="project" value="TreeGrafter"/>
</dbReference>